<gene>
    <name evidence="4" type="ORF">E0E05_14015</name>
</gene>
<evidence type="ECO:0000256" key="1">
    <source>
        <dbReference type="ARBA" id="ARBA00022603"/>
    </source>
</evidence>
<proteinExistence type="predicted"/>
<dbReference type="KEGG" id="rpod:E0E05_14015"/>
<dbReference type="GeneID" id="90768418"/>
<dbReference type="RefSeq" id="WP_131617282.1">
    <property type="nucleotide sequence ID" value="NZ_CP036532.1"/>
</dbReference>
<dbReference type="PANTHER" id="PTHR43191:SF12">
    <property type="entry name" value="RRNA METHYLASE"/>
    <property type="match status" value="1"/>
</dbReference>
<dbReference type="Pfam" id="PF00588">
    <property type="entry name" value="SpoU_methylase"/>
    <property type="match status" value="1"/>
</dbReference>
<dbReference type="EMBL" id="CP036532">
    <property type="protein sequence ID" value="QBK31622.1"/>
    <property type="molecule type" value="Genomic_DNA"/>
</dbReference>
<dbReference type="SUPFAM" id="SSF75217">
    <property type="entry name" value="alpha/beta knot"/>
    <property type="match status" value="1"/>
</dbReference>
<evidence type="ECO:0000313" key="4">
    <source>
        <dbReference type="EMBL" id="QBK31622.1"/>
    </source>
</evidence>
<dbReference type="Proteomes" id="UP000293719">
    <property type="component" value="Chromosome"/>
</dbReference>
<dbReference type="GO" id="GO:0003723">
    <property type="term" value="F:RNA binding"/>
    <property type="evidence" value="ECO:0007669"/>
    <property type="project" value="InterPro"/>
</dbReference>
<evidence type="ECO:0000256" key="2">
    <source>
        <dbReference type="ARBA" id="ARBA00022679"/>
    </source>
</evidence>
<accession>A0A4P6V2J6</accession>
<dbReference type="GO" id="GO:0032259">
    <property type="term" value="P:methylation"/>
    <property type="evidence" value="ECO:0007669"/>
    <property type="project" value="UniProtKB-KW"/>
</dbReference>
<dbReference type="InterPro" id="IPR029026">
    <property type="entry name" value="tRNA_m1G_MTases_N"/>
</dbReference>
<protein>
    <submittedName>
        <fullName evidence="4">RNA methyltransferase</fullName>
    </submittedName>
</protein>
<dbReference type="Gene3D" id="3.40.1280.10">
    <property type="match status" value="1"/>
</dbReference>
<dbReference type="OrthoDB" id="3190829at2"/>
<dbReference type="SUPFAM" id="SSF55315">
    <property type="entry name" value="L30e-like"/>
    <property type="match status" value="1"/>
</dbReference>
<keyword evidence="1 4" id="KW-0489">Methyltransferase</keyword>
<dbReference type="AlphaFoldDB" id="A0A4P6V2J6"/>
<evidence type="ECO:0000259" key="3">
    <source>
        <dbReference type="Pfam" id="PF00588"/>
    </source>
</evidence>
<reference evidence="4 5" key="1">
    <citation type="journal article" date="2017" name="Int. J. Syst. Evol. Microbiol.">
        <title>Roseitalea porphyridii gen. nov., sp. nov., isolated from a red alga, and reclassification of Hoeflea suaedae Chung et al. 2013 as Pseudohoeflea suaedae gen. nov., comb. nov.</title>
        <authorList>
            <person name="Hyeon J.W."/>
            <person name="Jeong S.E."/>
            <person name="Baek K."/>
            <person name="Jeon C.O."/>
        </authorList>
    </citation>
    <scope>NUCLEOTIDE SEQUENCE [LARGE SCALE GENOMIC DNA]</scope>
    <source>
        <strain evidence="4 5">MA7-20</strain>
    </source>
</reference>
<dbReference type="InterPro" id="IPR051259">
    <property type="entry name" value="rRNA_Methyltransferase"/>
</dbReference>
<name>A0A4P6V2J6_9HYPH</name>
<dbReference type="InterPro" id="IPR029028">
    <property type="entry name" value="Alpha/beta_knot_MTases"/>
</dbReference>
<dbReference type="InterPro" id="IPR029064">
    <property type="entry name" value="Ribosomal_eL30-like_sf"/>
</dbReference>
<sequence length="279" mass="29506">MIESRPAIRVTDPADPRIAPYRAIRERDLVRGGKRFIAEGTSVLRVLAGQRRFTIESALILESRLAGVAGILASLPADVPVHVAAPDVMDAIAGFPMHRGVLAVGHRRADADTPPEPETAGNWRTVVALCGLSNHDNMGAIFRNAAALGADAVLMDAQSCDPLYRKAIRVSVGGMLTVPWHRFETADAMVDWLAAAGFTLTGLSPAGASALEDWEPPARAALVLGTEGPGLPGPILDRTRTLRIAMANGFDSLNVATCAALVLHHVRVRRKGASGPRSA</sequence>
<organism evidence="4 5">
    <name type="scientific">Roseitalea porphyridii</name>
    <dbReference type="NCBI Taxonomy" id="1852022"/>
    <lineage>
        <taxon>Bacteria</taxon>
        <taxon>Pseudomonadati</taxon>
        <taxon>Pseudomonadota</taxon>
        <taxon>Alphaproteobacteria</taxon>
        <taxon>Hyphomicrobiales</taxon>
        <taxon>Ahrensiaceae</taxon>
        <taxon>Roseitalea</taxon>
    </lineage>
</organism>
<dbReference type="InterPro" id="IPR001537">
    <property type="entry name" value="SpoU_MeTrfase"/>
</dbReference>
<keyword evidence="5" id="KW-1185">Reference proteome</keyword>
<dbReference type="CDD" id="cd18095">
    <property type="entry name" value="SpoU-like_rRNA-MTase"/>
    <property type="match status" value="1"/>
</dbReference>
<evidence type="ECO:0000313" key="5">
    <source>
        <dbReference type="Proteomes" id="UP000293719"/>
    </source>
</evidence>
<keyword evidence="2 4" id="KW-0808">Transferase</keyword>
<feature type="domain" description="tRNA/rRNA methyltransferase SpoU type" evidence="3">
    <location>
        <begin position="125"/>
        <end position="264"/>
    </location>
</feature>
<dbReference type="GO" id="GO:0006396">
    <property type="term" value="P:RNA processing"/>
    <property type="evidence" value="ECO:0007669"/>
    <property type="project" value="InterPro"/>
</dbReference>
<dbReference type="Gene3D" id="3.30.1330.30">
    <property type="match status" value="1"/>
</dbReference>
<dbReference type="PANTHER" id="PTHR43191">
    <property type="entry name" value="RRNA METHYLTRANSFERASE 3"/>
    <property type="match status" value="1"/>
</dbReference>
<dbReference type="GO" id="GO:0008173">
    <property type="term" value="F:RNA methyltransferase activity"/>
    <property type="evidence" value="ECO:0007669"/>
    <property type="project" value="InterPro"/>
</dbReference>